<evidence type="ECO:0000313" key="2">
    <source>
        <dbReference type="Proteomes" id="UP000245626"/>
    </source>
</evidence>
<accession>A0ACD0P7R6</accession>
<keyword evidence="2" id="KW-1185">Reference proteome</keyword>
<sequence>MIREHGQAGCHHRSTTTGTQESDCSPSPLPSESPTSSYWTSTFEPPPSLGIVRPLHQIGEIPNKADVVIIGSGVTGVSAAYHLSRRFPSGSSVAILEARDFCSGATGRNGGHLTPLSALAYHDLASNPSHLLLGVEPQNEDTTRTKEMADEVIRKIYSLEERTSTLILDLIHKGVGENALEAQKYNDVGLTPGYNWHLCTSAQEEADFERCLRDAKLAGFGDLTSRVRRVGIEELKETLHCSPRIRAAFEIPGATVHPRKLVALIYRLALAQAKDRNIELRLFTHCPATGISAAGITDPNHRARINTPAGEITCRYILHATNGYASHLAGQLAGPEGVVPTRAQAMAIRPLHRYQNDSWIFVRPFTPESTTSLKDGAGCDSSLYLEGMPRWQMGMSANTGFEYLHQRPCGEYHDMESDLIRTPPVIFGGGREMAPGKEWNVADDSVVNPLISRFLLQWLAEKFPLDFEQEGKGENLGAEGQGQIVDAWTGIMGFTKSKDPLVGPLPVDVAIDGKGQDGTVVGQYVSAGYSGHGMTRAFSCAEVVCDMMVAEELGSKWEAPSWFPLCFLSTRR</sequence>
<dbReference type="EMBL" id="KZ819692">
    <property type="protein sequence ID" value="PWN54203.1"/>
    <property type="molecule type" value="Genomic_DNA"/>
</dbReference>
<protein>
    <submittedName>
        <fullName evidence="1">FAD dependent oxidoreductase</fullName>
    </submittedName>
</protein>
<name>A0ACD0P7R6_9BASI</name>
<proteinExistence type="predicted"/>
<organism evidence="1 2">
    <name type="scientific">Violaceomyces palustris</name>
    <dbReference type="NCBI Taxonomy" id="1673888"/>
    <lineage>
        <taxon>Eukaryota</taxon>
        <taxon>Fungi</taxon>
        <taxon>Dikarya</taxon>
        <taxon>Basidiomycota</taxon>
        <taxon>Ustilaginomycotina</taxon>
        <taxon>Ustilaginomycetes</taxon>
        <taxon>Violaceomycetales</taxon>
        <taxon>Violaceomycetaceae</taxon>
        <taxon>Violaceomyces</taxon>
    </lineage>
</organism>
<reference evidence="1 2" key="1">
    <citation type="journal article" date="2018" name="Mol. Biol. Evol.">
        <title>Broad Genomic Sampling Reveals a Smut Pathogenic Ancestry of the Fungal Clade Ustilaginomycotina.</title>
        <authorList>
            <person name="Kijpornyongpan T."/>
            <person name="Mondo S.J."/>
            <person name="Barry K."/>
            <person name="Sandor L."/>
            <person name="Lee J."/>
            <person name="Lipzen A."/>
            <person name="Pangilinan J."/>
            <person name="LaButti K."/>
            <person name="Hainaut M."/>
            <person name="Henrissat B."/>
            <person name="Grigoriev I.V."/>
            <person name="Spatafora J.W."/>
            <person name="Aime M.C."/>
        </authorList>
    </citation>
    <scope>NUCLEOTIDE SEQUENCE [LARGE SCALE GENOMIC DNA]</scope>
    <source>
        <strain evidence="1 2">SA 807</strain>
    </source>
</reference>
<evidence type="ECO:0000313" key="1">
    <source>
        <dbReference type="EMBL" id="PWN54203.1"/>
    </source>
</evidence>
<gene>
    <name evidence="1" type="ORF">IE53DRAFT_383227</name>
</gene>
<dbReference type="Proteomes" id="UP000245626">
    <property type="component" value="Unassembled WGS sequence"/>
</dbReference>